<feature type="chain" id="PRO_5046601981" evidence="1">
    <location>
        <begin position="25"/>
        <end position="165"/>
    </location>
</feature>
<dbReference type="RefSeq" id="WP_206253885.1">
    <property type="nucleotide sequence ID" value="NZ_CP071060.1"/>
</dbReference>
<evidence type="ECO:0000313" key="5">
    <source>
        <dbReference type="Proteomes" id="UP000663570"/>
    </source>
</evidence>
<name>A0ABX7M5Z1_9RHOO</name>
<evidence type="ECO:0000313" key="4">
    <source>
        <dbReference type="EMBL" id="QSI76114.1"/>
    </source>
</evidence>
<gene>
    <name evidence="4" type="ORF">JY500_16795</name>
</gene>
<feature type="domain" description="DUF4124" evidence="3">
    <location>
        <begin position="15"/>
        <end position="52"/>
    </location>
</feature>
<proteinExistence type="predicted"/>
<reference evidence="4 5" key="1">
    <citation type="submission" date="2021-02" db="EMBL/GenBank/DDBJ databases">
        <title>Niveibacterium changnyeongensis HC41.</title>
        <authorList>
            <person name="Kang M."/>
        </authorList>
    </citation>
    <scope>NUCLEOTIDE SEQUENCE [LARGE SCALE GENOMIC DNA]</scope>
    <source>
        <strain evidence="4 5">HC41</strain>
    </source>
</reference>
<feature type="signal peptide" evidence="1">
    <location>
        <begin position="1"/>
        <end position="24"/>
    </location>
</feature>
<evidence type="ECO:0000256" key="1">
    <source>
        <dbReference type="SAM" id="SignalP"/>
    </source>
</evidence>
<dbReference type="CDD" id="cd02976">
    <property type="entry name" value="NrdH"/>
    <property type="match status" value="1"/>
</dbReference>
<evidence type="ECO:0000259" key="3">
    <source>
        <dbReference type="Pfam" id="PF13511"/>
    </source>
</evidence>
<keyword evidence="5" id="KW-1185">Reference proteome</keyword>
<keyword evidence="1" id="KW-0732">Signal</keyword>
<dbReference type="InterPro" id="IPR036249">
    <property type="entry name" value="Thioredoxin-like_sf"/>
</dbReference>
<dbReference type="Pfam" id="PF00462">
    <property type="entry name" value="Glutaredoxin"/>
    <property type="match status" value="1"/>
</dbReference>
<dbReference type="PROSITE" id="PS51354">
    <property type="entry name" value="GLUTAREDOXIN_2"/>
    <property type="match status" value="1"/>
</dbReference>
<feature type="domain" description="Glutaredoxin" evidence="2">
    <location>
        <begin position="79"/>
        <end position="143"/>
    </location>
</feature>
<dbReference type="SUPFAM" id="SSF52833">
    <property type="entry name" value="Thioredoxin-like"/>
    <property type="match status" value="1"/>
</dbReference>
<organism evidence="4 5">
    <name type="scientific">Niveibacterium microcysteis</name>
    <dbReference type="NCBI Taxonomy" id="2811415"/>
    <lineage>
        <taxon>Bacteria</taxon>
        <taxon>Pseudomonadati</taxon>
        <taxon>Pseudomonadota</taxon>
        <taxon>Betaproteobacteria</taxon>
        <taxon>Rhodocyclales</taxon>
        <taxon>Rhodocyclaceae</taxon>
        <taxon>Niveibacterium</taxon>
    </lineage>
</organism>
<evidence type="ECO:0000259" key="2">
    <source>
        <dbReference type="Pfam" id="PF00462"/>
    </source>
</evidence>
<dbReference type="Pfam" id="PF13511">
    <property type="entry name" value="DUF4124"/>
    <property type="match status" value="1"/>
</dbReference>
<dbReference type="InterPro" id="IPR025392">
    <property type="entry name" value="DUF4124"/>
</dbReference>
<dbReference type="Gene3D" id="3.40.30.10">
    <property type="entry name" value="Glutaredoxin"/>
    <property type="match status" value="1"/>
</dbReference>
<protein>
    <submittedName>
        <fullName evidence="4">Glutaredoxin family protein</fullName>
    </submittedName>
</protein>
<dbReference type="InterPro" id="IPR002109">
    <property type="entry name" value="Glutaredoxin"/>
</dbReference>
<dbReference type="EMBL" id="CP071060">
    <property type="protein sequence ID" value="QSI76114.1"/>
    <property type="molecule type" value="Genomic_DNA"/>
</dbReference>
<accession>A0ABX7M5Z1</accession>
<dbReference type="Proteomes" id="UP000663570">
    <property type="component" value="Chromosome"/>
</dbReference>
<sequence>MNTKIAYSAIFAIGLLGAAPASHAESIIRWVDSAGRVHYSDMPPPPDAKRVEERMLKGSAIQMDKLPYATRQAASRYPVTLYTTADRCDGCDPARKYLQGRGIPYSEVKLTNSEEAASAAKLLGKSKPEEIGVPALLVGGKAIHGFLETEWSSELSGAGYPAKTR</sequence>